<reference evidence="4" key="2">
    <citation type="submission" date="2023-01" db="EMBL/GenBank/DDBJ databases">
        <authorList>
            <person name="Petersen C."/>
        </authorList>
    </citation>
    <scope>NUCLEOTIDE SEQUENCE</scope>
    <source>
        <strain evidence="4">IBT 15450</strain>
    </source>
</reference>
<dbReference type="InterPro" id="IPR003953">
    <property type="entry name" value="FAD-dep_OxRdtase_2_FAD-bd"/>
</dbReference>
<evidence type="ECO:0000313" key="4">
    <source>
        <dbReference type="EMBL" id="KAJ6027914.1"/>
    </source>
</evidence>
<evidence type="ECO:0000313" key="5">
    <source>
        <dbReference type="Proteomes" id="UP001219568"/>
    </source>
</evidence>
<dbReference type="SUPFAM" id="SSF51905">
    <property type="entry name" value="FAD/NAD(P)-binding domain"/>
    <property type="match status" value="1"/>
</dbReference>
<keyword evidence="5" id="KW-1185">Reference proteome</keyword>
<organism evidence="4 5">
    <name type="scientific">Penicillium canescens</name>
    <dbReference type="NCBI Taxonomy" id="5083"/>
    <lineage>
        <taxon>Eukaryota</taxon>
        <taxon>Fungi</taxon>
        <taxon>Dikarya</taxon>
        <taxon>Ascomycota</taxon>
        <taxon>Pezizomycotina</taxon>
        <taxon>Eurotiomycetes</taxon>
        <taxon>Eurotiomycetidae</taxon>
        <taxon>Eurotiales</taxon>
        <taxon>Aspergillaceae</taxon>
        <taxon>Penicillium</taxon>
    </lineage>
</organism>
<proteinExistence type="predicted"/>
<sequence length="215" mass="23943">METINVGVLVYGGGMSGMACAAFATEAGAKTLIAEKQTEIGGPSNYPAGMFWGPQTYDKLRYWVLPGDVILQKAWMKNYLSAVQWMRDNGVPTAKRFDGIMTIGTTWQSFELPKSQWVKGYRYRVSNQNSHLHDLHQNRIRSSHANALFTNTSVLRLIQKGPGVPGSTVIGAITCQVTPNSPSTYYEVQAELVVLATGGLPRFSRYYKVCRTRRR</sequence>
<reference evidence="4" key="1">
    <citation type="journal article" date="2023" name="IMA Fungus">
        <title>Comparative genomic study of the Penicillium genus elucidates a diverse pangenome and 15 lateral gene transfer events.</title>
        <authorList>
            <person name="Petersen C."/>
            <person name="Sorensen T."/>
            <person name="Nielsen M.R."/>
            <person name="Sondergaard T.E."/>
            <person name="Sorensen J.L."/>
            <person name="Fitzpatrick D.A."/>
            <person name="Frisvad J.C."/>
            <person name="Nielsen K.L."/>
        </authorList>
    </citation>
    <scope>NUCLEOTIDE SEQUENCE</scope>
    <source>
        <strain evidence="4">IBT 15450</strain>
    </source>
</reference>
<dbReference type="Pfam" id="PF00890">
    <property type="entry name" value="FAD_binding_2"/>
    <property type="match status" value="1"/>
</dbReference>
<comment type="caution">
    <text evidence="4">The sequence shown here is derived from an EMBL/GenBank/DDBJ whole genome shotgun (WGS) entry which is preliminary data.</text>
</comment>
<accession>A0AAD6N3Z5</accession>
<evidence type="ECO:0000256" key="1">
    <source>
        <dbReference type="ARBA" id="ARBA00022630"/>
    </source>
</evidence>
<feature type="domain" description="FAD-dependent oxidoreductase 2 FAD-binding" evidence="3">
    <location>
        <begin position="8"/>
        <end position="208"/>
    </location>
</feature>
<dbReference type="InterPro" id="IPR036188">
    <property type="entry name" value="FAD/NAD-bd_sf"/>
</dbReference>
<name>A0AAD6N3Z5_PENCN</name>
<evidence type="ECO:0000259" key="3">
    <source>
        <dbReference type="Pfam" id="PF00890"/>
    </source>
</evidence>
<protein>
    <recommendedName>
        <fullName evidence="3">FAD-dependent oxidoreductase 2 FAD-binding domain-containing protein</fullName>
    </recommendedName>
</protein>
<keyword evidence="1" id="KW-0285">Flavoprotein</keyword>
<dbReference type="Proteomes" id="UP001219568">
    <property type="component" value="Unassembled WGS sequence"/>
</dbReference>
<keyword evidence="2" id="KW-0560">Oxidoreductase</keyword>
<gene>
    <name evidence="4" type="ORF">N7460_012731</name>
</gene>
<dbReference type="GO" id="GO:0016491">
    <property type="term" value="F:oxidoreductase activity"/>
    <property type="evidence" value="ECO:0007669"/>
    <property type="project" value="UniProtKB-KW"/>
</dbReference>
<dbReference type="EMBL" id="JAQJZL010000015">
    <property type="protein sequence ID" value="KAJ6027914.1"/>
    <property type="molecule type" value="Genomic_DNA"/>
</dbReference>
<evidence type="ECO:0000256" key="2">
    <source>
        <dbReference type="ARBA" id="ARBA00023002"/>
    </source>
</evidence>
<dbReference type="AlphaFoldDB" id="A0AAD6N3Z5"/>
<dbReference type="Gene3D" id="3.50.50.60">
    <property type="entry name" value="FAD/NAD(P)-binding domain"/>
    <property type="match status" value="1"/>
</dbReference>